<sequence length="159" mass="16040">MTVLPADAPETDAAAGIALAAARLSAEPVALHNAIRVEADGPDAAIATITRLQPFHKGGAERALINGGILQALMERAMRAAAAAVLGDAPSRLVSLDQRWLGPVLPRGVIARAEIEGQAGTGTVLLAATISDARGGPRVRAAGVVTAVNQPPTSISPPL</sequence>
<gene>
    <name evidence="1" type="ORF">AUP44_11545</name>
</gene>
<name>A0A161Q0A5_9PROT</name>
<dbReference type="Proteomes" id="UP000075787">
    <property type="component" value="Unassembled WGS sequence"/>
</dbReference>
<comment type="caution">
    <text evidence="1">The sequence shown here is derived from an EMBL/GenBank/DDBJ whole genome shotgun (WGS) entry which is preliminary data.</text>
</comment>
<dbReference type="Gene3D" id="3.10.129.10">
    <property type="entry name" value="Hotdog Thioesterase"/>
    <property type="match status" value="1"/>
</dbReference>
<accession>A0A161Q0A5</accession>
<reference evidence="1 2" key="1">
    <citation type="submission" date="2015-12" db="EMBL/GenBank/DDBJ databases">
        <title>Genome sequence of Tistrella mobilis MCCC 1A02139.</title>
        <authorList>
            <person name="Lu L."/>
            <person name="Lai Q."/>
            <person name="Shao Z."/>
            <person name="Qian P."/>
        </authorList>
    </citation>
    <scope>NUCLEOTIDE SEQUENCE [LARGE SCALE GENOMIC DNA]</scope>
    <source>
        <strain evidence="1 2">MCCC 1A02139</strain>
    </source>
</reference>
<dbReference type="GeneID" id="97242896"/>
<organism evidence="1 2">
    <name type="scientific">Tistrella mobilis</name>
    <dbReference type="NCBI Taxonomy" id="171437"/>
    <lineage>
        <taxon>Bacteria</taxon>
        <taxon>Pseudomonadati</taxon>
        <taxon>Pseudomonadota</taxon>
        <taxon>Alphaproteobacteria</taxon>
        <taxon>Geminicoccales</taxon>
        <taxon>Geminicoccaceae</taxon>
        <taxon>Tistrella</taxon>
    </lineage>
</organism>
<evidence type="ECO:0000313" key="2">
    <source>
        <dbReference type="Proteomes" id="UP000075787"/>
    </source>
</evidence>
<protein>
    <recommendedName>
        <fullName evidence="3">Thioesterase domain-containing protein</fullName>
    </recommendedName>
</protein>
<dbReference type="RefSeq" id="WP_062767532.1">
    <property type="nucleotide sequence ID" value="NZ_CP121045.1"/>
</dbReference>
<evidence type="ECO:0008006" key="3">
    <source>
        <dbReference type="Google" id="ProtNLM"/>
    </source>
</evidence>
<proteinExistence type="predicted"/>
<dbReference type="AlphaFoldDB" id="A0A161Q0A5"/>
<evidence type="ECO:0000313" key="1">
    <source>
        <dbReference type="EMBL" id="KYO50721.1"/>
    </source>
</evidence>
<dbReference type="InterPro" id="IPR029069">
    <property type="entry name" value="HotDog_dom_sf"/>
</dbReference>
<dbReference type="EMBL" id="LPZR01000193">
    <property type="protein sequence ID" value="KYO50721.1"/>
    <property type="molecule type" value="Genomic_DNA"/>
</dbReference>
<dbReference type="SUPFAM" id="SSF54637">
    <property type="entry name" value="Thioesterase/thiol ester dehydrase-isomerase"/>
    <property type="match status" value="1"/>
</dbReference>